<dbReference type="Gene3D" id="3.20.110.10">
    <property type="entry name" value="Glycoside hydrolase 38, N terminal domain"/>
    <property type="match status" value="1"/>
</dbReference>
<proteinExistence type="inferred from homology"/>
<feature type="domain" description="Glycoside hydrolase family 38 central" evidence="10">
    <location>
        <begin position="372"/>
        <end position="477"/>
    </location>
</feature>
<dbReference type="InterPro" id="IPR028995">
    <property type="entry name" value="Glyco_hydro_57/38_cen_sf"/>
</dbReference>
<evidence type="ECO:0000256" key="2">
    <source>
        <dbReference type="ARBA" id="ARBA00009792"/>
    </source>
</evidence>
<keyword evidence="8" id="KW-0175">Coiled coil</keyword>
<dbReference type="Pfam" id="PF09261">
    <property type="entry name" value="Alpha-mann_mid"/>
    <property type="match status" value="1"/>
</dbReference>
<dbReference type="PANTHER" id="PTHR11607">
    <property type="entry name" value="ALPHA-MANNOSIDASE"/>
    <property type="match status" value="1"/>
</dbReference>
<feature type="coiled-coil region" evidence="8">
    <location>
        <begin position="1200"/>
        <end position="1281"/>
    </location>
</feature>
<keyword evidence="6" id="KW-1015">Disulfide bond</keyword>
<evidence type="ECO:0000259" key="10">
    <source>
        <dbReference type="SMART" id="SM00872"/>
    </source>
</evidence>
<evidence type="ECO:0000313" key="12">
    <source>
        <dbReference type="Proteomes" id="UP001642464"/>
    </source>
</evidence>
<comment type="cofactor">
    <cofactor evidence="1">
        <name>Zn(2+)</name>
        <dbReference type="ChEBI" id="CHEBI:29105"/>
    </cofactor>
</comment>
<dbReference type="CDD" id="cd00451">
    <property type="entry name" value="GH38N_AMII_euk"/>
    <property type="match status" value="1"/>
</dbReference>
<feature type="compositionally biased region" description="Low complexity" evidence="9">
    <location>
        <begin position="765"/>
        <end position="775"/>
    </location>
</feature>
<keyword evidence="4" id="KW-0378">Hydrolase</keyword>
<feature type="region of interest" description="Disordered" evidence="9">
    <location>
        <begin position="1"/>
        <end position="48"/>
    </location>
</feature>
<feature type="non-terminal residue" evidence="11">
    <location>
        <position position="1"/>
    </location>
</feature>
<dbReference type="EMBL" id="CAXAMM010007274">
    <property type="protein sequence ID" value="CAK9013700.1"/>
    <property type="molecule type" value="Genomic_DNA"/>
</dbReference>
<dbReference type="PANTHER" id="PTHR11607:SF3">
    <property type="entry name" value="LYSOSOMAL ALPHA-MANNOSIDASE"/>
    <property type="match status" value="1"/>
</dbReference>
<dbReference type="Gene3D" id="2.60.40.1180">
    <property type="entry name" value="Golgi alpha-mannosidase II"/>
    <property type="match status" value="1"/>
</dbReference>
<dbReference type="InterPro" id="IPR027291">
    <property type="entry name" value="Glyco_hydro_38_N_sf"/>
</dbReference>
<evidence type="ECO:0000256" key="7">
    <source>
        <dbReference type="ARBA" id="ARBA00023295"/>
    </source>
</evidence>
<dbReference type="Proteomes" id="UP001642464">
    <property type="component" value="Unassembled WGS sequence"/>
</dbReference>
<dbReference type="InterPro" id="IPR050843">
    <property type="entry name" value="Glycosyl_Hydrlase_38"/>
</dbReference>
<organism evidence="11 12">
    <name type="scientific">Durusdinium trenchii</name>
    <dbReference type="NCBI Taxonomy" id="1381693"/>
    <lineage>
        <taxon>Eukaryota</taxon>
        <taxon>Sar</taxon>
        <taxon>Alveolata</taxon>
        <taxon>Dinophyceae</taxon>
        <taxon>Suessiales</taxon>
        <taxon>Symbiodiniaceae</taxon>
        <taxon>Durusdinium</taxon>
    </lineage>
</organism>
<reference evidence="11 12" key="1">
    <citation type="submission" date="2024-02" db="EMBL/GenBank/DDBJ databases">
        <authorList>
            <person name="Chen Y."/>
            <person name="Shah S."/>
            <person name="Dougan E. K."/>
            <person name="Thang M."/>
            <person name="Chan C."/>
        </authorList>
    </citation>
    <scope>NUCLEOTIDE SEQUENCE [LARGE SCALE GENOMIC DNA]</scope>
</reference>
<keyword evidence="3" id="KW-0479">Metal-binding</keyword>
<evidence type="ECO:0000313" key="11">
    <source>
        <dbReference type="EMBL" id="CAK9013700.1"/>
    </source>
</evidence>
<keyword evidence="12" id="KW-1185">Reference proteome</keyword>
<gene>
    <name evidence="11" type="ORF">SCF082_LOCUS12043</name>
</gene>
<dbReference type="InterPro" id="IPR013780">
    <property type="entry name" value="Glyco_hydro_b"/>
</dbReference>
<dbReference type="InterPro" id="IPR011330">
    <property type="entry name" value="Glyco_hydro/deAcase_b/a-brl"/>
</dbReference>
<evidence type="ECO:0000256" key="9">
    <source>
        <dbReference type="SAM" id="MobiDB-lite"/>
    </source>
</evidence>
<protein>
    <submittedName>
        <fullName evidence="11">3-1</fullName>
    </submittedName>
</protein>
<dbReference type="SUPFAM" id="SSF88713">
    <property type="entry name" value="Glycoside hydrolase/deacetylase"/>
    <property type="match status" value="1"/>
</dbReference>
<name>A0ABP0JHF0_9DINO</name>
<dbReference type="Gene3D" id="2.70.98.30">
    <property type="entry name" value="Golgi alpha-mannosidase II, domain 4"/>
    <property type="match status" value="1"/>
</dbReference>
<evidence type="ECO:0000256" key="3">
    <source>
        <dbReference type="ARBA" id="ARBA00022723"/>
    </source>
</evidence>
<dbReference type="SUPFAM" id="SSF74650">
    <property type="entry name" value="Galactose mutarotase-like"/>
    <property type="match status" value="1"/>
</dbReference>
<feature type="compositionally biased region" description="Acidic residues" evidence="9">
    <location>
        <begin position="718"/>
        <end position="737"/>
    </location>
</feature>
<evidence type="ECO:0000256" key="8">
    <source>
        <dbReference type="SAM" id="Coils"/>
    </source>
</evidence>
<dbReference type="InterPro" id="IPR011682">
    <property type="entry name" value="Glyco_hydro_38_C"/>
</dbReference>
<feature type="compositionally biased region" description="Acidic residues" evidence="9">
    <location>
        <begin position="1"/>
        <end position="13"/>
    </location>
</feature>
<feature type="compositionally biased region" description="Acidic residues" evidence="9">
    <location>
        <begin position="744"/>
        <end position="756"/>
    </location>
</feature>
<dbReference type="SUPFAM" id="SSF88688">
    <property type="entry name" value="Families 57/38 glycoside transferase middle domain"/>
    <property type="match status" value="1"/>
</dbReference>
<sequence>VKGDFYDGEDVIDDFGAAPGGNGQRNRRNKERGAWAYGGDDQEDEGDEDDEADINLLIHIVPHSHVDAGWTDTMDATFEASVGTILHKVLEQLDNDLKRRFVWSEVLLFKRWYEGLPQSERQRVKRAVNEGQLEFVGGGLVEHDEALSTMHGAMEQLSVGHEWLEKHLGVRPRVAWQIDSAGHSDVTPGLLSAMGFDALIINRVHYRVKQQFKAQKHLEFVWRGSDLSGGRDKHGSAETWQPGDLFTHVLYQGFSAPEGYDFESGKGVRQVTNAKRRAERLVHDLREWSGAYRTHHLLVPFGDVLRFAEADKQFTNMEKLMRFINDKIPDVQIRFSTASDYLKAVRETAAVTGLEFPRYEGDFYAYADKKDAYWSGLFSSRMAFKELCRDLEASLREAEVLFALARTRATAIGDAPRVKSISNGVVEADHAAQLPAWDTDLFDLLEQARLTSGLMTHHHAITGSSRATVINDYVQQIQAAQGSLQVVAEAALAHLTTKRAGAFKAAGPRVRPTLSTLAFNLAEELELAAEDPQLATLQHPIVVFNGEAVPQLKVVHIFVGSDWNALRHVQIVDSNGDGVPAQLYHHVLGSAKRGGGGGGGGGGNKKKKGKQKQQSAGSDQLFSSKAELTSTKVFLTFVARVPALGFTTYFCHTTTARDRVRQSQLANAATPVTRLLRLSGGKLVGGKRGGKDKGAGKKKNKNKNKEDQQHMRGKVIIDEDDFGDSFGNYDDEDDDSNDAILQDDNSDAGYEDDEDGVGNLDPLEQQVQHQQGVGRRAAHGEDSSGAGSGSGSGEVINGIELVDTIAKGEKMITLENDRIQVQVQLATGMLHSILDKTTKRNTLLNQEYLSYPGPKSGVHVFRPEKSRKVDFRSSVIIAVSKGPLFEQVQVIGNNGIGHCVRVWRHGEPGESGQEASLESLAGMQGFVEVNHIVAPEVNRDVAVRFATSMDTDGVFYTDNPRGDLVKRATHREAPFASSVFPATSTVALRDNQATAVTRMGQVLAVVSKAPFAASSPFVDSGTGTLEMILHRNYEADDGRGLNEGLKDFSISTVSTVLAVGTPTDMLLRLPHLRRRLQRPTRPFYALETTELAPLLSRENWASRFNTELSLVARDTAIPTQLELDTFRVRDASSDEILLRLRHLGGSGPMSFSVGGLLDASHALLSVEECGLDFGAVEGGPASVHVRDGNIELFVFDFNQADEAREKKAKLEEIATDLRANIEAMQRRVEMYKSNIDQLLTETTKFERQGNKRLKDATVEDLTRAENSLQQATTSLESSKQELLDVLGQIKALDSSFKMDEVFIFESDVLIRDAEKEMHGMLKGAAAMLLIVLAGNRICSTGGVRAYVPISIRFSQSPGAQELPLHESKVN</sequence>
<keyword evidence="5" id="KW-0862">Zinc</keyword>
<comment type="caution">
    <text evidence="11">The sequence shown here is derived from an EMBL/GenBank/DDBJ whole genome shotgun (WGS) entry which is preliminary data.</text>
</comment>
<dbReference type="Pfam" id="PF07748">
    <property type="entry name" value="Glyco_hydro_38C"/>
    <property type="match status" value="1"/>
</dbReference>
<dbReference type="InterPro" id="IPR037094">
    <property type="entry name" value="Glyco_hydro_38_cen_sf"/>
</dbReference>
<accession>A0ABP0JHF0</accession>
<evidence type="ECO:0000256" key="4">
    <source>
        <dbReference type="ARBA" id="ARBA00022801"/>
    </source>
</evidence>
<dbReference type="SMART" id="SM00872">
    <property type="entry name" value="Alpha-mann_mid"/>
    <property type="match status" value="1"/>
</dbReference>
<dbReference type="InterPro" id="IPR015341">
    <property type="entry name" value="Glyco_hydro_38_cen"/>
</dbReference>
<keyword evidence="7" id="KW-0326">Glycosidase</keyword>
<feature type="compositionally biased region" description="Gly residues" evidence="9">
    <location>
        <begin position="592"/>
        <end position="603"/>
    </location>
</feature>
<dbReference type="InterPro" id="IPR011013">
    <property type="entry name" value="Gal_mutarotase_sf_dom"/>
</dbReference>
<evidence type="ECO:0000256" key="5">
    <source>
        <dbReference type="ARBA" id="ARBA00022833"/>
    </source>
</evidence>
<feature type="region of interest" description="Disordered" evidence="9">
    <location>
        <begin position="590"/>
        <end position="621"/>
    </location>
</feature>
<evidence type="ECO:0000256" key="1">
    <source>
        <dbReference type="ARBA" id="ARBA00001947"/>
    </source>
</evidence>
<evidence type="ECO:0000256" key="6">
    <source>
        <dbReference type="ARBA" id="ARBA00023157"/>
    </source>
</evidence>
<comment type="similarity">
    <text evidence="2">Belongs to the glycosyl hydrolase 38 family.</text>
</comment>
<feature type="region of interest" description="Disordered" evidence="9">
    <location>
        <begin position="679"/>
        <end position="793"/>
    </location>
</feature>
<dbReference type="Gene3D" id="1.20.1270.50">
    <property type="entry name" value="Glycoside hydrolase family 38, central domain"/>
    <property type="match status" value="1"/>
</dbReference>
<dbReference type="Pfam" id="PF01074">
    <property type="entry name" value="Glyco_hydro_38N"/>
    <property type="match status" value="1"/>
</dbReference>
<dbReference type="InterPro" id="IPR000602">
    <property type="entry name" value="Glyco_hydro_38_N"/>
</dbReference>